<keyword evidence="3" id="KW-0804">Transcription</keyword>
<feature type="compositionally biased region" description="Basic and acidic residues" evidence="4">
    <location>
        <begin position="204"/>
        <end position="214"/>
    </location>
</feature>
<dbReference type="Gene3D" id="1.10.10.10">
    <property type="entry name" value="Winged helix-like DNA-binding domain superfamily/Winged helix DNA-binding domain"/>
    <property type="match status" value="1"/>
</dbReference>
<dbReference type="SMART" id="SM00895">
    <property type="entry name" value="FCD"/>
    <property type="match status" value="1"/>
</dbReference>
<evidence type="ECO:0000256" key="1">
    <source>
        <dbReference type="ARBA" id="ARBA00023015"/>
    </source>
</evidence>
<sequence length="227" mass="25248">MSESADHVSEGERVTARLREEILDGVRAPGSRLVERELAEGLAVSRVPVRDALKALAAEGLVTLRPRTWAVVREFSAKQSREVREAREALEKAVFPLAAERRTEEGLERLRTVLEREREAAQQGDGVVARRAAADFHEVVIELSDNEVLSEMGRLLGSRMRWSLSQHDDLLEIVRGHEQLFAAIARQDVTGIGHLVVEHLRSGEEQARMRHRDPGGPAGNIGRVRPG</sequence>
<dbReference type="InterPro" id="IPR008920">
    <property type="entry name" value="TF_FadR/GntR_C"/>
</dbReference>
<keyword evidence="2" id="KW-0238">DNA-binding</keyword>
<dbReference type="PANTHER" id="PTHR43537:SF45">
    <property type="entry name" value="GNTR FAMILY REGULATORY PROTEIN"/>
    <property type="match status" value="1"/>
</dbReference>
<dbReference type="Proteomes" id="UP001595937">
    <property type="component" value="Unassembled WGS sequence"/>
</dbReference>
<dbReference type="Pfam" id="PF00392">
    <property type="entry name" value="GntR"/>
    <property type="match status" value="1"/>
</dbReference>
<feature type="region of interest" description="Disordered" evidence="4">
    <location>
        <begin position="204"/>
        <end position="227"/>
    </location>
</feature>
<dbReference type="GeneID" id="303299046"/>
<evidence type="ECO:0000256" key="4">
    <source>
        <dbReference type="SAM" id="MobiDB-lite"/>
    </source>
</evidence>
<accession>A0ABW0FLZ5</accession>
<evidence type="ECO:0000256" key="3">
    <source>
        <dbReference type="ARBA" id="ARBA00023163"/>
    </source>
</evidence>
<dbReference type="InterPro" id="IPR036390">
    <property type="entry name" value="WH_DNA-bd_sf"/>
</dbReference>
<gene>
    <name evidence="6" type="ORF">ACFPK8_19010</name>
</gene>
<reference evidence="7" key="1">
    <citation type="journal article" date="2019" name="Int. J. Syst. Evol. Microbiol.">
        <title>The Global Catalogue of Microorganisms (GCM) 10K type strain sequencing project: providing services to taxonomists for standard genome sequencing and annotation.</title>
        <authorList>
            <consortium name="The Broad Institute Genomics Platform"/>
            <consortium name="The Broad Institute Genome Sequencing Center for Infectious Disease"/>
            <person name="Wu L."/>
            <person name="Ma J."/>
        </authorList>
    </citation>
    <scope>NUCLEOTIDE SEQUENCE [LARGE SCALE GENOMIC DNA]</scope>
    <source>
        <strain evidence="7">CGMCC 1.16455</strain>
    </source>
</reference>
<keyword evidence="1" id="KW-0805">Transcription regulation</keyword>
<dbReference type="PRINTS" id="PR00035">
    <property type="entry name" value="HTHGNTR"/>
</dbReference>
<evidence type="ECO:0000313" key="7">
    <source>
        <dbReference type="Proteomes" id="UP001595937"/>
    </source>
</evidence>
<dbReference type="InterPro" id="IPR011711">
    <property type="entry name" value="GntR_C"/>
</dbReference>
<evidence type="ECO:0000313" key="6">
    <source>
        <dbReference type="EMBL" id="MFC5299610.1"/>
    </source>
</evidence>
<dbReference type="PANTHER" id="PTHR43537">
    <property type="entry name" value="TRANSCRIPTIONAL REGULATOR, GNTR FAMILY"/>
    <property type="match status" value="1"/>
</dbReference>
<dbReference type="RefSeq" id="WP_343926168.1">
    <property type="nucleotide sequence ID" value="NZ_BAAAIR010000050.1"/>
</dbReference>
<dbReference type="SMART" id="SM00345">
    <property type="entry name" value="HTH_GNTR"/>
    <property type="match status" value="1"/>
</dbReference>
<comment type="caution">
    <text evidence="6">The sequence shown here is derived from an EMBL/GenBank/DDBJ whole genome shotgun (WGS) entry which is preliminary data.</text>
</comment>
<dbReference type="PROSITE" id="PS50949">
    <property type="entry name" value="HTH_GNTR"/>
    <property type="match status" value="1"/>
</dbReference>
<proteinExistence type="predicted"/>
<evidence type="ECO:0000256" key="2">
    <source>
        <dbReference type="ARBA" id="ARBA00023125"/>
    </source>
</evidence>
<dbReference type="SUPFAM" id="SSF48008">
    <property type="entry name" value="GntR ligand-binding domain-like"/>
    <property type="match status" value="1"/>
</dbReference>
<name>A0ABW0FLZ5_9MICO</name>
<dbReference type="CDD" id="cd07377">
    <property type="entry name" value="WHTH_GntR"/>
    <property type="match status" value="1"/>
</dbReference>
<evidence type="ECO:0000259" key="5">
    <source>
        <dbReference type="PROSITE" id="PS50949"/>
    </source>
</evidence>
<dbReference type="InterPro" id="IPR036388">
    <property type="entry name" value="WH-like_DNA-bd_sf"/>
</dbReference>
<dbReference type="SUPFAM" id="SSF46785">
    <property type="entry name" value="Winged helix' DNA-binding domain"/>
    <property type="match status" value="1"/>
</dbReference>
<dbReference type="EMBL" id="JBHSLN010000089">
    <property type="protein sequence ID" value="MFC5299610.1"/>
    <property type="molecule type" value="Genomic_DNA"/>
</dbReference>
<protein>
    <submittedName>
        <fullName evidence="6">GntR family transcriptional regulator</fullName>
    </submittedName>
</protein>
<dbReference type="Pfam" id="PF07729">
    <property type="entry name" value="FCD"/>
    <property type="match status" value="1"/>
</dbReference>
<dbReference type="Gene3D" id="1.20.120.530">
    <property type="entry name" value="GntR ligand-binding domain-like"/>
    <property type="match status" value="1"/>
</dbReference>
<organism evidence="6 7">
    <name type="scientific">Brachybacterium tyrofermentans</name>
    <dbReference type="NCBI Taxonomy" id="47848"/>
    <lineage>
        <taxon>Bacteria</taxon>
        <taxon>Bacillati</taxon>
        <taxon>Actinomycetota</taxon>
        <taxon>Actinomycetes</taxon>
        <taxon>Micrococcales</taxon>
        <taxon>Dermabacteraceae</taxon>
        <taxon>Brachybacterium</taxon>
    </lineage>
</organism>
<keyword evidence="7" id="KW-1185">Reference proteome</keyword>
<dbReference type="InterPro" id="IPR000524">
    <property type="entry name" value="Tscrpt_reg_HTH_GntR"/>
</dbReference>
<feature type="domain" description="HTH gntR-type" evidence="5">
    <location>
        <begin position="8"/>
        <end position="75"/>
    </location>
</feature>